<protein>
    <submittedName>
        <fullName evidence="6">Crinkler (CRN) family protein</fullName>
    </submittedName>
</protein>
<organism evidence="6 7">
    <name type="scientific">Phytophthora palmivora</name>
    <dbReference type="NCBI Taxonomy" id="4796"/>
    <lineage>
        <taxon>Eukaryota</taxon>
        <taxon>Sar</taxon>
        <taxon>Stramenopiles</taxon>
        <taxon>Oomycota</taxon>
        <taxon>Peronosporomycetes</taxon>
        <taxon>Peronosporales</taxon>
        <taxon>Peronosporaceae</taxon>
        <taxon>Phytophthora</taxon>
    </lineage>
</organism>
<evidence type="ECO:0000256" key="4">
    <source>
        <dbReference type="SAM" id="MobiDB-lite"/>
    </source>
</evidence>
<dbReference type="InterPro" id="IPR045379">
    <property type="entry name" value="Crinkler_N"/>
</dbReference>
<feature type="compositionally biased region" description="Polar residues" evidence="4">
    <location>
        <begin position="142"/>
        <end position="164"/>
    </location>
</feature>
<evidence type="ECO:0000256" key="1">
    <source>
        <dbReference type="ARBA" id="ARBA00004340"/>
    </source>
</evidence>
<dbReference type="GO" id="GO:0005576">
    <property type="term" value="C:extracellular region"/>
    <property type="evidence" value="ECO:0007669"/>
    <property type="project" value="UniProtKB-SubCell"/>
</dbReference>
<dbReference type="GO" id="GO:0043657">
    <property type="term" value="C:host cell"/>
    <property type="evidence" value="ECO:0007669"/>
    <property type="project" value="UniProtKB-SubCell"/>
</dbReference>
<accession>A0A2P4YKP2</accession>
<dbReference type="Pfam" id="PF20147">
    <property type="entry name" value="Crinkler"/>
    <property type="match status" value="1"/>
</dbReference>
<dbReference type="Proteomes" id="UP000237271">
    <property type="component" value="Unassembled WGS sequence"/>
</dbReference>
<evidence type="ECO:0000313" key="6">
    <source>
        <dbReference type="EMBL" id="POM78366.1"/>
    </source>
</evidence>
<dbReference type="EMBL" id="NCKW01002035">
    <property type="protein sequence ID" value="POM78366.1"/>
    <property type="molecule type" value="Genomic_DNA"/>
</dbReference>
<evidence type="ECO:0000313" key="7">
    <source>
        <dbReference type="Proteomes" id="UP000237271"/>
    </source>
</evidence>
<evidence type="ECO:0000256" key="3">
    <source>
        <dbReference type="ARBA" id="ARBA00022525"/>
    </source>
</evidence>
<sequence length="164" mass="17989">MQFFAGVLVGQRGGVVCVEVEENTRVGILRRAFIDEVNRDDKEKRIQCPADNVELFVAKVDGAWLPSRDERVQQLTIGEIPEDIQDILVGYPLDPTSSIRDICNGSTPEKTIQILIVPPPRSVEKASIGQLETLAPRRGTPMSLSSSIQQNASTSTQPPDGSNY</sequence>
<keyword evidence="7" id="KW-1185">Reference proteome</keyword>
<comment type="caution">
    <text evidence="6">The sequence shown here is derived from an EMBL/GenBank/DDBJ whole genome shotgun (WGS) entry which is preliminary data.</text>
</comment>
<gene>
    <name evidence="6" type="ORF">PHPALM_4114</name>
</gene>
<feature type="region of interest" description="Disordered" evidence="4">
    <location>
        <begin position="133"/>
        <end position="164"/>
    </location>
</feature>
<evidence type="ECO:0000256" key="2">
    <source>
        <dbReference type="ARBA" id="ARBA00004613"/>
    </source>
</evidence>
<proteinExistence type="predicted"/>
<dbReference type="AlphaFoldDB" id="A0A2P4YKP2"/>
<reference evidence="6 7" key="1">
    <citation type="journal article" date="2017" name="Genome Biol. Evol.">
        <title>Phytophthora megakarya and P. palmivora, closely related causal agents of cacao black pod rot, underwent increases in genome sizes and gene numbers by different mechanisms.</title>
        <authorList>
            <person name="Ali S.S."/>
            <person name="Shao J."/>
            <person name="Lary D.J."/>
            <person name="Kronmiller B."/>
            <person name="Shen D."/>
            <person name="Strem M.D."/>
            <person name="Amoako-Attah I."/>
            <person name="Akrofi A.Y."/>
            <person name="Begoude B.A."/>
            <person name="Ten Hoopen G.M."/>
            <person name="Coulibaly K."/>
            <person name="Kebe B.I."/>
            <person name="Melnick R.L."/>
            <person name="Guiltinan M.J."/>
            <person name="Tyler B.M."/>
            <person name="Meinhardt L.W."/>
            <person name="Bailey B.A."/>
        </authorList>
    </citation>
    <scope>NUCLEOTIDE SEQUENCE [LARGE SCALE GENOMIC DNA]</scope>
    <source>
        <strain evidence="7">sbr112.9</strain>
    </source>
</reference>
<dbReference type="OrthoDB" id="117698at2759"/>
<comment type="subcellular location">
    <subcellularLocation>
        <location evidence="1">Host cell</location>
    </subcellularLocation>
    <subcellularLocation>
        <location evidence="2">Secreted</location>
    </subcellularLocation>
</comment>
<name>A0A2P4YKP2_9STRA</name>
<feature type="domain" description="Crinkler effector protein N-terminal" evidence="5">
    <location>
        <begin position="7"/>
        <end position="117"/>
    </location>
</feature>
<evidence type="ECO:0000259" key="5">
    <source>
        <dbReference type="Pfam" id="PF20147"/>
    </source>
</evidence>
<keyword evidence="3" id="KW-0964">Secreted</keyword>